<dbReference type="RefSeq" id="YP_009111201.1">
    <property type="nucleotide sequence ID" value="NC_025830.1"/>
</dbReference>
<dbReference type="Proteomes" id="UP000028961">
    <property type="component" value="Segment"/>
</dbReference>
<sequence>MPKLTKEEKKWLRDLQSIIDRYPSPKRIGFYTIGDRHIYLYDLRREDEIFKALDSGTAFDFCMAVENLGALFEESITFPSVVASTAG</sequence>
<dbReference type="EMBL" id="KM190144">
    <property type="protein sequence ID" value="AII27670.1"/>
    <property type="molecule type" value="Genomic_DNA"/>
</dbReference>
<evidence type="ECO:0000313" key="2">
    <source>
        <dbReference type="Proteomes" id="UP000028961"/>
    </source>
</evidence>
<reference evidence="1 2" key="1">
    <citation type="journal article" date="2015" name="Genome Announc.">
        <title>Genomic Analysis of Broad-Host-Range Enterobacteriophage Av-05.</title>
        <authorList>
            <person name="Amarillas L."/>
            <person name="Lopez-Cuevas O."/>
            <person name="Leon-Felix J."/>
            <person name="Castro-Del Campo N."/>
            <person name="Gerba C.P."/>
            <person name="Chaidez C."/>
        </authorList>
    </citation>
    <scope>NUCLEOTIDE SEQUENCE [LARGE SCALE GENOMIC DNA]</scope>
</reference>
<keyword evidence="2" id="KW-1185">Reference proteome</keyword>
<dbReference type="GeneID" id="22475468"/>
<accession>A0A076G6R3</accession>
<protein>
    <submittedName>
        <fullName evidence="1">Uncharacterized protein</fullName>
    </submittedName>
</protein>
<organism evidence="1 2">
    <name type="scientific">Escherichia phage Av-05</name>
    <dbReference type="NCBI Taxonomy" id="1527519"/>
    <lineage>
        <taxon>Viruses</taxon>
        <taxon>Duplodnaviria</taxon>
        <taxon>Heunggongvirae</taxon>
        <taxon>Uroviricota</taxon>
        <taxon>Caudoviricetes</taxon>
        <taxon>Vequintavirinae</taxon>
        <taxon>Avunavirus</taxon>
        <taxon>Avunavirus Av05</taxon>
    </lineage>
</organism>
<dbReference type="KEGG" id="vg:22475468"/>
<proteinExistence type="predicted"/>
<evidence type="ECO:0000313" key="1">
    <source>
        <dbReference type="EMBL" id="AII27670.1"/>
    </source>
</evidence>
<dbReference type="OrthoDB" id="24910at10239"/>
<name>A0A076G6R3_9CAUD</name>
<gene>
    <name evidence="1" type="ORF">Av05_00127</name>
</gene>